<protein>
    <submittedName>
        <fullName evidence="1">Uncharacterized protein</fullName>
    </submittedName>
</protein>
<proteinExistence type="predicted"/>
<reference evidence="1" key="1">
    <citation type="journal article" date="2015" name="Nature">
        <title>Complex archaea that bridge the gap between prokaryotes and eukaryotes.</title>
        <authorList>
            <person name="Spang A."/>
            <person name="Saw J.H."/>
            <person name="Jorgensen S.L."/>
            <person name="Zaremba-Niedzwiedzka K."/>
            <person name="Martijn J."/>
            <person name="Lind A.E."/>
            <person name="van Eijk R."/>
            <person name="Schleper C."/>
            <person name="Guy L."/>
            <person name="Ettema T.J."/>
        </authorList>
    </citation>
    <scope>NUCLEOTIDE SEQUENCE</scope>
</reference>
<gene>
    <name evidence="1" type="ORF">LCGC14_2215580</name>
</gene>
<sequence>MQYVNEMRKTATQLGESEDRITLEPLSILQETTYRHATIALAADGCIHYWDTMALFTWINSNPTHPWSRRPLAAHEIAYITHYHLCLTLEQARLINEEDICKRFIAAEGHLEEEERLVARATLSPRNFADHFQDYPPLPEILRYERAQAKYGLDKSVIGVWLLRYSAFNRPLEISNQQLLSKLGLKYYVLSYNKANDNNDNNDVTVKQIHHILILHRPGHGWAHISDVRYANNTVIPVYYEEKYYLCFVDILLKIIQSTNLKFANHLSGYA</sequence>
<dbReference type="EMBL" id="LAZR01029497">
    <property type="protein sequence ID" value="KKL59417.1"/>
    <property type="molecule type" value="Genomic_DNA"/>
</dbReference>
<evidence type="ECO:0000313" key="1">
    <source>
        <dbReference type="EMBL" id="KKL59417.1"/>
    </source>
</evidence>
<accession>A0A0F9G864</accession>
<name>A0A0F9G864_9ZZZZ</name>
<dbReference type="AlphaFoldDB" id="A0A0F9G864"/>
<organism evidence="1">
    <name type="scientific">marine sediment metagenome</name>
    <dbReference type="NCBI Taxonomy" id="412755"/>
    <lineage>
        <taxon>unclassified sequences</taxon>
        <taxon>metagenomes</taxon>
        <taxon>ecological metagenomes</taxon>
    </lineage>
</organism>
<comment type="caution">
    <text evidence="1">The sequence shown here is derived from an EMBL/GenBank/DDBJ whole genome shotgun (WGS) entry which is preliminary data.</text>
</comment>